<name>B8GHU9_METPE</name>
<evidence type="ECO:0000313" key="2">
    <source>
        <dbReference type="EMBL" id="ACL16689.1"/>
    </source>
</evidence>
<dbReference type="Proteomes" id="UP000002457">
    <property type="component" value="Chromosome"/>
</dbReference>
<dbReference type="AlphaFoldDB" id="B8GHU9"/>
<evidence type="ECO:0000313" key="3">
    <source>
        <dbReference type="Proteomes" id="UP000002457"/>
    </source>
</evidence>
<reference evidence="2 3" key="1">
    <citation type="journal article" date="2015" name="Genome Announc.">
        <title>Complete Genome Sequence of Methanosphaerula palustris E1-9CT, a Hydrogenotrophic Methanogen Isolated from a Minerotrophic Fen Peatland.</title>
        <authorList>
            <person name="Cadillo-Quiroz H."/>
            <person name="Browne P."/>
            <person name="Kyrpides N."/>
            <person name="Woyke T."/>
            <person name="Goodwin L."/>
            <person name="Detter C."/>
            <person name="Yavitt J.B."/>
            <person name="Zinder S.H."/>
        </authorList>
    </citation>
    <scope>NUCLEOTIDE SEQUENCE [LARGE SCALE GENOMIC DNA]</scope>
    <source>
        <strain evidence="3">ATCC BAA-1556 / DSM 19958 / E1-9c</strain>
    </source>
</reference>
<dbReference type="HOGENOM" id="CLU_3075373_0_0_2"/>
<gene>
    <name evidence="2" type="ordered locus">Mpal_1356</name>
</gene>
<accession>B8GHU9</accession>
<organism evidence="2 3">
    <name type="scientific">Methanosphaerula palustris (strain ATCC BAA-1556 / DSM 19958 / E1-9c)</name>
    <dbReference type="NCBI Taxonomy" id="521011"/>
    <lineage>
        <taxon>Archaea</taxon>
        <taxon>Methanobacteriati</taxon>
        <taxon>Methanobacteriota</taxon>
        <taxon>Stenosarchaea group</taxon>
        <taxon>Methanomicrobia</taxon>
        <taxon>Methanomicrobiales</taxon>
        <taxon>Methanoregulaceae</taxon>
        <taxon>Methanosphaerula</taxon>
    </lineage>
</organism>
<evidence type="ECO:0000256" key="1">
    <source>
        <dbReference type="SAM" id="MobiDB-lite"/>
    </source>
</evidence>
<sequence>MPYTPEQQILSTLAYDSPEVGAEIYRTDQVRAPGSSPETLFDKGRRARTGQL</sequence>
<protein>
    <submittedName>
        <fullName evidence="2">Uncharacterized protein</fullName>
    </submittedName>
</protein>
<dbReference type="EMBL" id="CP001338">
    <property type="protein sequence ID" value="ACL16689.1"/>
    <property type="molecule type" value="Genomic_DNA"/>
</dbReference>
<keyword evidence="3" id="KW-1185">Reference proteome</keyword>
<feature type="region of interest" description="Disordered" evidence="1">
    <location>
        <begin position="29"/>
        <end position="52"/>
    </location>
</feature>
<proteinExistence type="predicted"/>
<dbReference type="KEGG" id="mpl:Mpal_1356"/>